<sequence length="383" mass="41030">MTGYRPEGFFDKAPCGLVCATPDRRILAVNRTLTEWLGIPADELIGRRFTELFSAGARIHYETHFAPLLQVNGTVAEMAMDLVKADETRLPALITLNVEAGDNGSPEVVRLAIHDARKRRSYERELLDERRRAEAERSRAQLLASTLQRSLLPPLLSPPSWLQAASHYHAASDDVGGDFYDLYPLSTDTWGFFLGDVAGKGASAAVVTSLTRYTLRAAAVMNADPVSVLHTLNSVLGQHLPGDASAFATVIVGTLRPTEHGVDVHLASGGHPPALRLDSSGTASEISTAGGQAVGMLSKPEFVATRFVLGPGDTMLLYTDGLTEARIGTGPQRYDDDYALRRFAQIHAPSSASGIIVSLRELLAELGPGVEDDVALLALGVPV</sequence>
<dbReference type="PANTHER" id="PTHR43156">
    <property type="entry name" value="STAGE II SPORULATION PROTEIN E-RELATED"/>
    <property type="match status" value="1"/>
</dbReference>
<protein>
    <submittedName>
        <fullName evidence="4">Histidine kinase</fullName>
    </submittedName>
</protein>
<evidence type="ECO:0000259" key="2">
    <source>
        <dbReference type="SMART" id="SM00091"/>
    </source>
</evidence>
<evidence type="ECO:0000313" key="5">
    <source>
        <dbReference type="Proteomes" id="UP000093629"/>
    </source>
</evidence>
<dbReference type="AlphaFoldDB" id="A0A1A3MQQ0"/>
<dbReference type="RefSeq" id="WP_065160572.1">
    <property type="nucleotide sequence ID" value="NZ_LZLQ01000129.1"/>
</dbReference>
<keyword evidence="1" id="KW-0378">Hydrolase</keyword>
<evidence type="ECO:0000313" key="4">
    <source>
        <dbReference type="EMBL" id="OBK12258.1"/>
    </source>
</evidence>
<keyword evidence="4" id="KW-0808">Transferase</keyword>
<dbReference type="SUPFAM" id="SSF81606">
    <property type="entry name" value="PP2C-like"/>
    <property type="match status" value="1"/>
</dbReference>
<dbReference type="Gene3D" id="3.30.450.20">
    <property type="entry name" value="PAS domain"/>
    <property type="match status" value="1"/>
</dbReference>
<dbReference type="SMART" id="SM00331">
    <property type="entry name" value="PP2C_SIG"/>
    <property type="match status" value="1"/>
</dbReference>
<dbReference type="Pfam" id="PF13426">
    <property type="entry name" value="PAS_9"/>
    <property type="match status" value="1"/>
</dbReference>
<accession>A0A1A3MQQ0</accession>
<feature type="domain" description="PPM-type phosphatase" evidence="3">
    <location>
        <begin position="162"/>
        <end position="381"/>
    </location>
</feature>
<evidence type="ECO:0000256" key="1">
    <source>
        <dbReference type="ARBA" id="ARBA00022801"/>
    </source>
</evidence>
<dbReference type="InterPro" id="IPR036457">
    <property type="entry name" value="PPM-type-like_dom_sf"/>
</dbReference>
<dbReference type="InterPro" id="IPR000014">
    <property type="entry name" value="PAS"/>
</dbReference>
<proteinExistence type="predicted"/>
<dbReference type="InterPro" id="IPR052016">
    <property type="entry name" value="Bact_Sigma-Reg"/>
</dbReference>
<dbReference type="CDD" id="cd00130">
    <property type="entry name" value="PAS"/>
    <property type="match status" value="1"/>
</dbReference>
<feature type="domain" description="PAS" evidence="2">
    <location>
        <begin position="4"/>
        <end position="70"/>
    </location>
</feature>
<gene>
    <name evidence="4" type="ORF">A5636_12700</name>
</gene>
<keyword evidence="4" id="KW-0418">Kinase</keyword>
<dbReference type="SUPFAM" id="SSF55785">
    <property type="entry name" value="PYP-like sensor domain (PAS domain)"/>
    <property type="match status" value="1"/>
</dbReference>
<dbReference type="OrthoDB" id="5241041at2"/>
<dbReference type="PANTHER" id="PTHR43156:SF2">
    <property type="entry name" value="STAGE II SPORULATION PROTEIN E"/>
    <property type="match status" value="1"/>
</dbReference>
<dbReference type="InterPro" id="IPR035965">
    <property type="entry name" value="PAS-like_dom_sf"/>
</dbReference>
<dbReference type="SMART" id="SM00091">
    <property type="entry name" value="PAS"/>
    <property type="match status" value="1"/>
</dbReference>
<dbReference type="Proteomes" id="UP000093629">
    <property type="component" value="Unassembled WGS sequence"/>
</dbReference>
<dbReference type="InterPro" id="IPR001932">
    <property type="entry name" value="PPM-type_phosphatase-like_dom"/>
</dbReference>
<keyword evidence="5" id="KW-1185">Reference proteome</keyword>
<dbReference type="EMBL" id="LZLQ01000129">
    <property type="protein sequence ID" value="OBK12258.1"/>
    <property type="molecule type" value="Genomic_DNA"/>
</dbReference>
<organism evidence="4 5">
    <name type="scientific">Mycobacterium asiaticum</name>
    <dbReference type="NCBI Taxonomy" id="1790"/>
    <lineage>
        <taxon>Bacteria</taxon>
        <taxon>Bacillati</taxon>
        <taxon>Actinomycetota</taxon>
        <taxon>Actinomycetes</taxon>
        <taxon>Mycobacteriales</taxon>
        <taxon>Mycobacteriaceae</taxon>
        <taxon>Mycobacterium</taxon>
    </lineage>
</organism>
<dbReference type="NCBIfam" id="TIGR00229">
    <property type="entry name" value="sensory_box"/>
    <property type="match status" value="1"/>
</dbReference>
<evidence type="ECO:0000259" key="3">
    <source>
        <dbReference type="SMART" id="SM00331"/>
    </source>
</evidence>
<dbReference type="Pfam" id="PF07228">
    <property type="entry name" value="SpoIIE"/>
    <property type="match status" value="1"/>
</dbReference>
<reference evidence="5" key="1">
    <citation type="submission" date="2016-06" db="EMBL/GenBank/DDBJ databases">
        <authorList>
            <person name="Sutton G."/>
            <person name="Brinkac L."/>
            <person name="Sanka R."/>
            <person name="Adams M."/>
            <person name="Lau E."/>
            <person name="Garcia-Basteiro A."/>
            <person name="Lopez-Varela E."/>
            <person name="Palencia S."/>
        </authorList>
    </citation>
    <scope>NUCLEOTIDE SEQUENCE [LARGE SCALE GENOMIC DNA]</scope>
    <source>
        <strain evidence="5">1245139.5</strain>
    </source>
</reference>
<name>A0A1A3MQQ0_MYCAS</name>
<dbReference type="GO" id="GO:0016791">
    <property type="term" value="F:phosphatase activity"/>
    <property type="evidence" value="ECO:0007669"/>
    <property type="project" value="TreeGrafter"/>
</dbReference>
<dbReference type="Gene3D" id="3.60.40.10">
    <property type="entry name" value="PPM-type phosphatase domain"/>
    <property type="match status" value="1"/>
</dbReference>
<comment type="caution">
    <text evidence="4">The sequence shown here is derived from an EMBL/GenBank/DDBJ whole genome shotgun (WGS) entry which is preliminary data.</text>
</comment>
<dbReference type="GO" id="GO:0016301">
    <property type="term" value="F:kinase activity"/>
    <property type="evidence" value="ECO:0007669"/>
    <property type="project" value="UniProtKB-KW"/>
</dbReference>